<dbReference type="CDD" id="cd05233">
    <property type="entry name" value="SDR_c"/>
    <property type="match status" value="1"/>
</dbReference>
<comment type="caution">
    <text evidence="3">The sequence shown here is derived from an EMBL/GenBank/DDBJ whole genome shotgun (WGS) entry which is preliminary data.</text>
</comment>
<keyword evidence="2" id="KW-0560">Oxidoreductase</keyword>
<dbReference type="Gene3D" id="3.40.50.720">
    <property type="entry name" value="NAD(P)-binding Rossmann-like Domain"/>
    <property type="match status" value="1"/>
</dbReference>
<accession>A0A437MA13</accession>
<dbReference type="OrthoDB" id="7064009at2"/>
<dbReference type="AlphaFoldDB" id="A0A437MA13"/>
<dbReference type="Proteomes" id="UP000282971">
    <property type="component" value="Unassembled WGS sequence"/>
</dbReference>
<evidence type="ECO:0000313" key="4">
    <source>
        <dbReference type="Proteomes" id="UP000282971"/>
    </source>
</evidence>
<comment type="similarity">
    <text evidence="1">Belongs to the short-chain dehydrogenases/reductases (SDR) family.</text>
</comment>
<organism evidence="3 4">
    <name type="scientific">Sphingomonas crocodyli</name>
    <dbReference type="NCBI Taxonomy" id="1979270"/>
    <lineage>
        <taxon>Bacteria</taxon>
        <taxon>Pseudomonadati</taxon>
        <taxon>Pseudomonadota</taxon>
        <taxon>Alphaproteobacteria</taxon>
        <taxon>Sphingomonadales</taxon>
        <taxon>Sphingomonadaceae</taxon>
        <taxon>Sphingomonas</taxon>
    </lineage>
</organism>
<dbReference type="InterPro" id="IPR020904">
    <property type="entry name" value="Sc_DH/Rdtase_CS"/>
</dbReference>
<sequence length="252" mass="26030">MRGLKNKRFIIGGGATGMGSRLAVRLIDEGAQVLVGDINLPALDTLKAERGAILTQHYDLADEASAEKLVSAAVEAFGGLDGVAITGADLSKATMGNDHPVPDMDVAIWERTNRVNLIGPAVLIRAAIPHLKAAGGGSIAAVSSGSAFNGMPALPAYAASKAGLQALIRHVARLVGKANIRCNGVSPGLVETPGAMVNLTPDMRERALADTPLPRFGQPEDIASMLAFLLSDDAEWITGQTFAVNGGAGFRD</sequence>
<evidence type="ECO:0000256" key="1">
    <source>
        <dbReference type="ARBA" id="ARBA00006484"/>
    </source>
</evidence>
<dbReference type="PROSITE" id="PS00061">
    <property type="entry name" value="ADH_SHORT"/>
    <property type="match status" value="1"/>
</dbReference>
<dbReference type="FunFam" id="3.40.50.720:FF:000084">
    <property type="entry name" value="Short-chain dehydrogenase reductase"/>
    <property type="match status" value="1"/>
</dbReference>
<dbReference type="PANTHER" id="PTHR24321">
    <property type="entry name" value="DEHYDROGENASES, SHORT CHAIN"/>
    <property type="match status" value="1"/>
</dbReference>
<dbReference type="PRINTS" id="PR00081">
    <property type="entry name" value="GDHRDH"/>
</dbReference>
<dbReference type="SUPFAM" id="SSF51735">
    <property type="entry name" value="NAD(P)-binding Rossmann-fold domains"/>
    <property type="match status" value="1"/>
</dbReference>
<evidence type="ECO:0000313" key="3">
    <source>
        <dbReference type="EMBL" id="RVT94476.1"/>
    </source>
</evidence>
<dbReference type="InterPro" id="IPR036291">
    <property type="entry name" value="NAD(P)-bd_dom_sf"/>
</dbReference>
<reference evidence="3 4" key="1">
    <citation type="submission" date="2019-01" db="EMBL/GenBank/DDBJ databases">
        <authorList>
            <person name="Chen W.-M."/>
        </authorList>
    </citation>
    <scope>NUCLEOTIDE SEQUENCE [LARGE SCALE GENOMIC DNA]</scope>
    <source>
        <strain evidence="3 4">CCP-7</strain>
    </source>
</reference>
<name>A0A437MA13_9SPHN</name>
<gene>
    <name evidence="3" type="ORF">EOD43_11760</name>
</gene>
<dbReference type="PANTHER" id="PTHR24321:SF14">
    <property type="entry name" value="SHORT-CHAIN TYPE DEHYDROGENASE_REDUCTASE BLR2146-RELATED"/>
    <property type="match status" value="1"/>
</dbReference>
<evidence type="ECO:0000256" key="2">
    <source>
        <dbReference type="ARBA" id="ARBA00023002"/>
    </source>
</evidence>
<dbReference type="GO" id="GO:0016491">
    <property type="term" value="F:oxidoreductase activity"/>
    <property type="evidence" value="ECO:0007669"/>
    <property type="project" value="UniProtKB-KW"/>
</dbReference>
<dbReference type="RefSeq" id="WP_127744012.1">
    <property type="nucleotide sequence ID" value="NZ_SACN01000001.1"/>
</dbReference>
<dbReference type="EMBL" id="SACN01000001">
    <property type="protein sequence ID" value="RVT94476.1"/>
    <property type="molecule type" value="Genomic_DNA"/>
</dbReference>
<keyword evidence="4" id="KW-1185">Reference proteome</keyword>
<proteinExistence type="inferred from homology"/>
<protein>
    <submittedName>
        <fullName evidence="3">SDR family oxidoreductase</fullName>
    </submittedName>
</protein>
<dbReference type="InterPro" id="IPR002347">
    <property type="entry name" value="SDR_fam"/>
</dbReference>
<dbReference type="Pfam" id="PF13561">
    <property type="entry name" value="adh_short_C2"/>
    <property type="match status" value="1"/>
</dbReference>